<dbReference type="EMBL" id="PVTE01000025">
    <property type="protein sequence ID" value="PRY29777.1"/>
    <property type="molecule type" value="Genomic_DNA"/>
</dbReference>
<name>A0A2T0S8L6_9BACT</name>
<dbReference type="Proteomes" id="UP000238375">
    <property type="component" value="Unassembled WGS sequence"/>
</dbReference>
<comment type="caution">
    <text evidence="1">The sequence shown here is derived from an EMBL/GenBank/DDBJ whole genome shotgun (WGS) entry which is preliminary data.</text>
</comment>
<accession>A0A2T0S8L6</accession>
<evidence type="ECO:0000313" key="2">
    <source>
        <dbReference type="Proteomes" id="UP000238375"/>
    </source>
</evidence>
<keyword evidence="2" id="KW-1185">Reference proteome</keyword>
<dbReference type="AlphaFoldDB" id="A0A2T0S8L6"/>
<dbReference type="RefSeq" id="WP_106140059.1">
    <property type="nucleotide sequence ID" value="NZ_PVTE01000025.1"/>
</dbReference>
<evidence type="ECO:0000313" key="1">
    <source>
        <dbReference type="EMBL" id="PRY29777.1"/>
    </source>
</evidence>
<gene>
    <name evidence="1" type="ORF">CLV58_12539</name>
</gene>
<proteinExistence type="predicted"/>
<reference evidence="1 2" key="1">
    <citation type="submission" date="2018-03" db="EMBL/GenBank/DDBJ databases">
        <title>Genomic Encyclopedia of Archaeal and Bacterial Type Strains, Phase II (KMG-II): from individual species to whole genera.</title>
        <authorList>
            <person name="Goeker M."/>
        </authorList>
    </citation>
    <scope>NUCLEOTIDE SEQUENCE [LARGE SCALE GENOMIC DNA]</scope>
    <source>
        <strain evidence="1 2">DSM 28354</strain>
    </source>
</reference>
<organism evidence="1 2">
    <name type="scientific">Spirosoma oryzae</name>
    <dbReference type="NCBI Taxonomy" id="1469603"/>
    <lineage>
        <taxon>Bacteria</taxon>
        <taxon>Pseudomonadati</taxon>
        <taxon>Bacteroidota</taxon>
        <taxon>Cytophagia</taxon>
        <taxon>Cytophagales</taxon>
        <taxon>Cytophagaceae</taxon>
        <taxon>Spirosoma</taxon>
    </lineage>
</organism>
<sequence>MNLTQHEVDLLIGKSWPEIVAVREELDKLDRRRDELDHLNSEYEAGEPVAVLLIDRHGIAYFKHRTTGPSELFERIVQECAGSLVKERIAIFDQHRTKVISEVIGDISVKPKGKQAITLKGMNQKLDSINNGDIVDLAKSKLADDAREWLTTEQVVDRAGIVKAYVSAWTKNKGFHRKRDGQRMLYGVPDGFQFNQLFLKGEGL</sequence>
<protein>
    <submittedName>
        <fullName evidence="1">Uncharacterized protein</fullName>
    </submittedName>
</protein>